<reference evidence="3" key="2">
    <citation type="submission" date="2020-10" db="UniProtKB">
        <authorList>
            <consortium name="WormBaseParasite"/>
        </authorList>
    </citation>
    <scope>IDENTIFICATION</scope>
</reference>
<accession>A0A7E4VKW3</accession>
<keyword evidence="1" id="KW-0472">Membrane</keyword>
<keyword evidence="2" id="KW-1185">Reference proteome</keyword>
<evidence type="ECO:0000256" key="1">
    <source>
        <dbReference type="SAM" id="Phobius"/>
    </source>
</evidence>
<keyword evidence="1" id="KW-0812">Transmembrane</keyword>
<feature type="transmembrane region" description="Helical" evidence="1">
    <location>
        <begin position="52"/>
        <end position="72"/>
    </location>
</feature>
<evidence type="ECO:0000313" key="3">
    <source>
        <dbReference type="WBParaSite" id="Pan_g2210.t1"/>
    </source>
</evidence>
<feature type="transmembrane region" description="Helical" evidence="1">
    <location>
        <begin position="12"/>
        <end position="40"/>
    </location>
</feature>
<evidence type="ECO:0000313" key="2">
    <source>
        <dbReference type="Proteomes" id="UP000492821"/>
    </source>
</evidence>
<proteinExistence type="predicted"/>
<dbReference type="Pfam" id="PF10318">
    <property type="entry name" value="7TM_GPCR_Srh"/>
    <property type="match status" value="1"/>
</dbReference>
<dbReference type="InterPro" id="IPR019422">
    <property type="entry name" value="7TM_GPCR_serpentine_rcpt_Srh"/>
</dbReference>
<name>A0A7E4VKW3_PANRE</name>
<protein>
    <submittedName>
        <fullName evidence="3">G_PROTEIN_RECEP_F1_2 domain-containing protein</fullName>
    </submittedName>
</protein>
<organism evidence="2 3">
    <name type="scientific">Panagrellus redivivus</name>
    <name type="common">Microworm</name>
    <dbReference type="NCBI Taxonomy" id="6233"/>
    <lineage>
        <taxon>Eukaryota</taxon>
        <taxon>Metazoa</taxon>
        <taxon>Ecdysozoa</taxon>
        <taxon>Nematoda</taxon>
        <taxon>Chromadorea</taxon>
        <taxon>Rhabditida</taxon>
        <taxon>Tylenchina</taxon>
        <taxon>Panagrolaimomorpha</taxon>
        <taxon>Panagrolaimoidea</taxon>
        <taxon>Panagrolaimidae</taxon>
        <taxon>Panagrellus</taxon>
    </lineage>
</organism>
<dbReference type="WBParaSite" id="Pan_g2210.t1">
    <property type="protein sequence ID" value="Pan_g2210.t1"/>
    <property type="gene ID" value="Pan_g2210"/>
</dbReference>
<keyword evidence="1" id="KW-1133">Transmembrane helix</keyword>
<dbReference type="AlphaFoldDB" id="A0A7E4VKW3"/>
<sequence length="119" mass="13142">MMSAEQLRAHREITIVLFVEALVPFITPVLPVLLDVLSFIIPHMFSIDFNEISGLIAVLSPPVTALSMLASIKPYRDTIVMVICKAMRKQYLPFGGHMITAVSTVSRTPQSQLSTTAKK</sequence>
<dbReference type="Proteomes" id="UP000492821">
    <property type="component" value="Unassembled WGS sequence"/>
</dbReference>
<reference evidence="2" key="1">
    <citation type="journal article" date="2013" name="Genetics">
        <title>The draft genome and transcriptome of Panagrellus redivivus are shaped by the harsh demands of a free-living lifestyle.</title>
        <authorList>
            <person name="Srinivasan J."/>
            <person name="Dillman A.R."/>
            <person name="Macchietto M.G."/>
            <person name="Heikkinen L."/>
            <person name="Lakso M."/>
            <person name="Fracchia K.M."/>
            <person name="Antoshechkin I."/>
            <person name="Mortazavi A."/>
            <person name="Wong G."/>
            <person name="Sternberg P.W."/>
        </authorList>
    </citation>
    <scope>NUCLEOTIDE SEQUENCE [LARGE SCALE GENOMIC DNA]</scope>
    <source>
        <strain evidence="2">MT8872</strain>
    </source>
</reference>